<evidence type="ECO:0000256" key="3">
    <source>
        <dbReference type="ARBA" id="ARBA00022980"/>
    </source>
</evidence>
<dbReference type="PANTHER" id="PTHR10394">
    <property type="entry name" value="40S RIBOSOMAL PROTEIN S8"/>
    <property type="match status" value="1"/>
</dbReference>
<evidence type="ECO:0000256" key="1">
    <source>
        <dbReference type="ARBA" id="ARBA00005257"/>
    </source>
</evidence>
<dbReference type="Proteomes" id="UP000663525">
    <property type="component" value="Chromosome"/>
</dbReference>
<dbReference type="EMBL" id="CP064787">
    <property type="protein sequence ID" value="QSG06152.1"/>
    <property type="molecule type" value="Genomic_DNA"/>
</dbReference>
<dbReference type="GO" id="GO:0005840">
    <property type="term" value="C:ribosome"/>
    <property type="evidence" value="ECO:0007669"/>
    <property type="project" value="UniProtKB-KW"/>
</dbReference>
<dbReference type="Gene3D" id="2.40.10.310">
    <property type="match status" value="1"/>
</dbReference>
<protein>
    <recommendedName>
        <fullName evidence="5 6">Small ribosomal subunit protein eS8</fullName>
    </recommendedName>
</protein>
<feature type="region of interest" description="Disordered" evidence="7">
    <location>
        <begin position="106"/>
        <end position="128"/>
    </location>
</feature>
<dbReference type="HAMAP" id="MF_00029">
    <property type="entry name" value="Ribosomal_eS8"/>
    <property type="match status" value="1"/>
</dbReference>
<evidence type="ECO:0000256" key="2">
    <source>
        <dbReference type="ARBA" id="ARBA00011458"/>
    </source>
</evidence>
<keyword evidence="4 6" id="KW-0687">Ribonucleoprotein</keyword>
<comment type="similarity">
    <text evidence="1 6">Belongs to the eukaryotic ribosomal protein eS8 family.</text>
</comment>
<dbReference type="GO" id="GO:0003735">
    <property type="term" value="F:structural constituent of ribosome"/>
    <property type="evidence" value="ECO:0007669"/>
    <property type="project" value="InterPro"/>
</dbReference>
<comment type="subunit">
    <text evidence="2 6">Part of the 30S ribosomal subunit.</text>
</comment>
<evidence type="ECO:0000256" key="6">
    <source>
        <dbReference type="HAMAP-Rule" id="MF_00029"/>
    </source>
</evidence>
<evidence type="ECO:0000313" key="9">
    <source>
        <dbReference type="Proteomes" id="UP000663525"/>
    </source>
</evidence>
<dbReference type="InterPro" id="IPR020919">
    <property type="entry name" value="Ribosomal_protein_eS8_arc"/>
</dbReference>
<gene>
    <name evidence="8" type="primary">rps8a</name>
    <name evidence="6" type="synonym">rps8e</name>
    <name evidence="8" type="ORF">HSR121_1818</name>
</gene>
<reference evidence="8" key="1">
    <citation type="submission" date="2020-11" db="EMBL/GenBank/DDBJ databases">
        <title>Carbohydrate-dependent, anaerobic sulfur respiration: A novel catabolism in halophilic archaea.</title>
        <authorList>
            <person name="Sorokin D.Y."/>
            <person name="Messina E."/>
            <person name="Smedile F."/>
            <person name="La Cono V."/>
            <person name="Hallsworth J.E."/>
            <person name="Yakimov M.M."/>
        </authorList>
    </citation>
    <scope>NUCLEOTIDE SEQUENCE</scope>
    <source>
        <strain evidence="8">HSR12-1</strain>
    </source>
</reference>
<dbReference type="CDD" id="cd11382">
    <property type="entry name" value="Ribosomal_S8e"/>
    <property type="match status" value="1"/>
</dbReference>
<dbReference type="GO" id="GO:1990904">
    <property type="term" value="C:ribonucleoprotein complex"/>
    <property type="evidence" value="ECO:0007669"/>
    <property type="project" value="UniProtKB-KW"/>
</dbReference>
<sequence>MFLSGMKFQGRSTRKRTGGRRRHSRNKRKYELGDEPTETELDEPSLKTIDARGNTTKVRALSTDVASVADGGEVVEADIENVVENPANPNYIRRNIITKGAVIETSQGEARVTSRPGQDGQVNAVLLE</sequence>
<dbReference type="NCBIfam" id="TIGR00307">
    <property type="entry name" value="eS8"/>
    <property type="match status" value="1"/>
</dbReference>
<feature type="compositionally biased region" description="Basic residues" evidence="7">
    <location>
        <begin position="12"/>
        <end position="28"/>
    </location>
</feature>
<evidence type="ECO:0000256" key="5">
    <source>
        <dbReference type="ARBA" id="ARBA00035277"/>
    </source>
</evidence>
<dbReference type="Pfam" id="PF01201">
    <property type="entry name" value="Ribosomal_S8e"/>
    <property type="match status" value="1"/>
</dbReference>
<dbReference type="InterPro" id="IPR018283">
    <property type="entry name" value="Ribosomal_eS8_CS"/>
</dbReference>
<evidence type="ECO:0000256" key="4">
    <source>
        <dbReference type="ARBA" id="ARBA00023274"/>
    </source>
</evidence>
<organism evidence="8 9">
    <name type="scientific">Halapricum desulfuricans</name>
    <dbReference type="NCBI Taxonomy" id="2841257"/>
    <lineage>
        <taxon>Archaea</taxon>
        <taxon>Methanobacteriati</taxon>
        <taxon>Methanobacteriota</taxon>
        <taxon>Stenosarchaea group</taxon>
        <taxon>Halobacteria</taxon>
        <taxon>Halobacteriales</taxon>
        <taxon>Haloarculaceae</taxon>
        <taxon>Halapricum</taxon>
    </lineage>
</organism>
<dbReference type="AlphaFoldDB" id="A0A897MZR4"/>
<feature type="region of interest" description="Disordered" evidence="7">
    <location>
        <begin position="1"/>
        <end position="42"/>
    </location>
</feature>
<feature type="compositionally biased region" description="Acidic residues" evidence="7">
    <location>
        <begin position="33"/>
        <end position="42"/>
    </location>
</feature>
<evidence type="ECO:0000256" key="7">
    <source>
        <dbReference type="SAM" id="MobiDB-lite"/>
    </source>
</evidence>
<keyword evidence="3 6" id="KW-0689">Ribosomal protein</keyword>
<proteinExistence type="inferred from homology"/>
<dbReference type="InterPro" id="IPR022309">
    <property type="entry name" value="Ribosomal_Se8/biogenesis_NSA2"/>
</dbReference>
<dbReference type="InterPro" id="IPR001047">
    <property type="entry name" value="Ribosomal_eS8"/>
</dbReference>
<dbReference type="GO" id="GO:0006412">
    <property type="term" value="P:translation"/>
    <property type="evidence" value="ECO:0007669"/>
    <property type="project" value="UniProtKB-UniRule"/>
</dbReference>
<evidence type="ECO:0000313" key="8">
    <source>
        <dbReference type="EMBL" id="QSG06152.1"/>
    </source>
</evidence>
<accession>A0A897MZR4</accession>
<dbReference type="PROSITE" id="PS01193">
    <property type="entry name" value="RIBOSOMAL_S8E"/>
    <property type="match status" value="1"/>
</dbReference>
<name>A0A897MZR4_9EURY</name>